<evidence type="ECO:0000313" key="3">
    <source>
        <dbReference type="Proteomes" id="UP000199328"/>
    </source>
</evidence>
<dbReference type="STRING" id="990712.SAMN05216257_101503"/>
<dbReference type="EMBL" id="FNFV01000001">
    <property type="protein sequence ID" value="SDK07704.1"/>
    <property type="molecule type" value="Genomic_DNA"/>
</dbReference>
<dbReference type="AlphaFoldDB" id="A0A1G8YZ79"/>
<organism evidence="2 3">
    <name type="scientific">Meinhardsimonia xiamenensis</name>
    <dbReference type="NCBI Taxonomy" id="990712"/>
    <lineage>
        <taxon>Bacteria</taxon>
        <taxon>Pseudomonadati</taxon>
        <taxon>Pseudomonadota</taxon>
        <taxon>Alphaproteobacteria</taxon>
        <taxon>Rhodobacterales</taxon>
        <taxon>Paracoccaceae</taxon>
        <taxon>Meinhardsimonia</taxon>
    </lineage>
</organism>
<dbReference type="InterPro" id="IPR018666">
    <property type="entry name" value="DUF2125"/>
</dbReference>
<name>A0A1G8YZ79_9RHOB</name>
<evidence type="ECO:0008006" key="4">
    <source>
        <dbReference type="Google" id="ProtNLM"/>
    </source>
</evidence>
<proteinExistence type="predicted"/>
<dbReference type="Proteomes" id="UP000199328">
    <property type="component" value="Unassembled WGS sequence"/>
</dbReference>
<sequence>MSRALLLTASIAVATALVRPAGAEVSAMQVWESWKRLAESGGQAEITGTVTATGEKVTVTDLVMTMVAPEAEITGRLDEIVFRERPDGTVLVTMSPRYDVAIETREGGATSRMRLAVEQEGLVIVASGDAEEVAYDYTAVAMRVSTEEVAVGDEPVDMDLSAVIPDVKGSYRIGMAEPTPIAGDFSAGGLDLKVRAVDPEVEGRLDVALSLQNVDSRFAGTLMPVDPENLAAALRAGFAVDMTLAHGPASYVSDFADREDAFTLRAEQSSGGLEFALSERGMRYRATSSDAQFRLSGNDIPLPEVAFSIGRLVTAVGMPILASETPQDLDMELRLEELALSDMIWSVIDPAGQLPHDPATVVVDVDGKANWAFDIMDPEAAEKMEGKVPGELHSLDLNELRVVAAGAELTGTGGFTFDNADLTTFGGVPRPTGAVDLVLRGGNALLDRLVAMGILPQDQAMGVRMMSAMFARPSGEDELSSRIEITKDGAVYANGQRLR</sequence>
<accession>A0A1G8YZ79</accession>
<dbReference type="Pfam" id="PF09898">
    <property type="entry name" value="DUF2125"/>
    <property type="match status" value="1"/>
</dbReference>
<keyword evidence="1" id="KW-0732">Signal</keyword>
<gene>
    <name evidence="2" type="ORF">SAMN05216257_101503</name>
</gene>
<feature type="chain" id="PRO_5011484093" description="DUF2125 domain-containing protein" evidence="1">
    <location>
        <begin position="24"/>
        <end position="499"/>
    </location>
</feature>
<reference evidence="3" key="1">
    <citation type="submission" date="2016-10" db="EMBL/GenBank/DDBJ databases">
        <authorList>
            <person name="Varghese N."/>
            <person name="Submissions S."/>
        </authorList>
    </citation>
    <scope>NUCLEOTIDE SEQUENCE [LARGE SCALE GENOMIC DNA]</scope>
    <source>
        <strain evidence="3">CGMCC 1.10789</strain>
    </source>
</reference>
<protein>
    <recommendedName>
        <fullName evidence="4">DUF2125 domain-containing protein</fullName>
    </recommendedName>
</protein>
<feature type="signal peptide" evidence="1">
    <location>
        <begin position="1"/>
        <end position="23"/>
    </location>
</feature>
<dbReference type="RefSeq" id="WP_170068383.1">
    <property type="nucleotide sequence ID" value="NZ_FNFV01000001.1"/>
</dbReference>
<keyword evidence="3" id="KW-1185">Reference proteome</keyword>
<evidence type="ECO:0000256" key="1">
    <source>
        <dbReference type="SAM" id="SignalP"/>
    </source>
</evidence>
<evidence type="ECO:0000313" key="2">
    <source>
        <dbReference type="EMBL" id="SDK07704.1"/>
    </source>
</evidence>